<evidence type="ECO:0000313" key="2">
    <source>
        <dbReference type="Proteomes" id="UP000007519"/>
    </source>
</evidence>
<evidence type="ECO:0000313" key="1">
    <source>
        <dbReference type="EMBL" id="AFC25425.1"/>
    </source>
</evidence>
<dbReference type="STRING" id="984262.SGRA_2697"/>
<dbReference type="HOGENOM" id="CLU_2668950_0_0_10"/>
<keyword evidence="2" id="KW-1185">Reference proteome</keyword>
<name>H6L9E9_SAPGL</name>
<organism evidence="1 2">
    <name type="scientific">Saprospira grandis (strain Lewin)</name>
    <dbReference type="NCBI Taxonomy" id="984262"/>
    <lineage>
        <taxon>Bacteria</taxon>
        <taxon>Pseudomonadati</taxon>
        <taxon>Bacteroidota</taxon>
        <taxon>Saprospiria</taxon>
        <taxon>Saprospirales</taxon>
        <taxon>Saprospiraceae</taxon>
        <taxon>Saprospira</taxon>
    </lineage>
</organism>
<dbReference type="KEGG" id="sgn:SGRA_2697"/>
<dbReference type="AlphaFoldDB" id="H6L9E9"/>
<dbReference type="eggNOG" id="COG2808">
    <property type="taxonomic scope" value="Bacteria"/>
</dbReference>
<proteinExistence type="predicted"/>
<sequence>MELLRFCSISLLFWGCPSLRSGRAMSQLAVRSALRQQSCLGLALRATAFYPSAAQPIFLAELFSSAALLLSPNML</sequence>
<dbReference type="OrthoDB" id="1518512at2"/>
<dbReference type="Proteomes" id="UP000007519">
    <property type="component" value="Chromosome"/>
</dbReference>
<accession>H6L9E9</accession>
<gene>
    <name evidence="1" type="ordered locus">SGRA_2697</name>
</gene>
<dbReference type="EMBL" id="CP002831">
    <property type="protein sequence ID" value="AFC25425.1"/>
    <property type="molecule type" value="Genomic_DNA"/>
</dbReference>
<reference evidence="1 2" key="1">
    <citation type="journal article" date="2012" name="Stand. Genomic Sci.">
        <title>Complete genome sequencing and analysis of Saprospira grandis str. Lewin, a predatory marine bacterium.</title>
        <authorList>
            <person name="Saw J.H."/>
            <person name="Yuryev A."/>
            <person name="Kanbe M."/>
            <person name="Hou S."/>
            <person name="Young A.G."/>
            <person name="Aizawa S."/>
            <person name="Alam M."/>
        </authorList>
    </citation>
    <scope>NUCLEOTIDE SEQUENCE [LARGE SCALE GENOMIC DNA]</scope>
    <source>
        <strain evidence="1 2">Lewin</strain>
    </source>
</reference>
<protein>
    <submittedName>
        <fullName evidence="1">Uncharacterized protein</fullName>
    </submittedName>
</protein>